<dbReference type="AlphaFoldDB" id="A0A7S3YV88"/>
<feature type="compositionally biased region" description="Basic and acidic residues" evidence="1">
    <location>
        <begin position="1"/>
        <end position="15"/>
    </location>
</feature>
<feature type="region of interest" description="Disordered" evidence="1">
    <location>
        <begin position="198"/>
        <end position="219"/>
    </location>
</feature>
<evidence type="ECO:0000313" key="2">
    <source>
        <dbReference type="EMBL" id="CAE0662871.1"/>
    </source>
</evidence>
<feature type="region of interest" description="Disordered" evidence="1">
    <location>
        <begin position="328"/>
        <end position="362"/>
    </location>
</feature>
<feature type="region of interest" description="Disordered" evidence="1">
    <location>
        <begin position="100"/>
        <end position="126"/>
    </location>
</feature>
<proteinExistence type="predicted"/>
<name>A0A7S3YV88_9EUKA</name>
<feature type="compositionally biased region" description="Low complexity" evidence="1">
    <location>
        <begin position="30"/>
        <end position="68"/>
    </location>
</feature>
<sequence length="376" mass="40613">MKANNKRDEIPDHEVITPASSPSPSPPAAPSAVAAAPAAPATPVTPATPSAPAAALPTTETEAAEAVSPVPPTPVLATTATVEPVAEVIEEVKETVVQELPPPVMEEPKRKKKKAAPPPPPMEFVVPLDDLPPVGGRGAAGREALTQLSRRLDPIKELAYGKPRPKKKIFDFGETEELIFKTFDPLGGLKSIEAPQGEFTLDPLPGGTRKKKAQPGTNMWGKEVASEPDPYFDAQEQVGQILGKVGDTYILPIHRSSHPSFFSSIILLTHHSSHPFSSICLLIHPSLSIIHTHHSSPPLLMIVSLTLCASCTNRSNTTRRLHQLDHLDHLSRQHHPGRRQEAGYSDSSGEKQSEHAHRDMADLADVRRMNINKCHS</sequence>
<gene>
    <name evidence="2" type="ORF">LGLO00237_LOCUS14472</name>
</gene>
<reference evidence="2" key="1">
    <citation type="submission" date="2021-01" db="EMBL/GenBank/DDBJ databases">
        <authorList>
            <person name="Corre E."/>
            <person name="Pelletier E."/>
            <person name="Niang G."/>
            <person name="Scheremetjew M."/>
            <person name="Finn R."/>
            <person name="Kale V."/>
            <person name="Holt S."/>
            <person name="Cochrane G."/>
            <person name="Meng A."/>
            <person name="Brown T."/>
            <person name="Cohen L."/>
        </authorList>
    </citation>
    <scope>NUCLEOTIDE SEQUENCE</scope>
    <source>
        <strain evidence="2">CCCM811</strain>
    </source>
</reference>
<evidence type="ECO:0000256" key="1">
    <source>
        <dbReference type="SAM" id="MobiDB-lite"/>
    </source>
</evidence>
<protein>
    <submittedName>
        <fullName evidence="2">Uncharacterized protein</fullName>
    </submittedName>
</protein>
<accession>A0A7S3YV88</accession>
<organism evidence="2">
    <name type="scientific">Lotharella globosa</name>
    <dbReference type="NCBI Taxonomy" id="91324"/>
    <lineage>
        <taxon>Eukaryota</taxon>
        <taxon>Sar</taxon>
        <taxon>Rhizaria</taxon>
        <taxon>Cercozoa</taxon>
        <taxon>Chlorarachniophyceae</taxon>
        <taxon>Lotharella</taxon>
    </lineage>
</organism>
<feature type="compositionally biased region" description="Basic and acidic residues" evidence="1">
    <location>
        <begin position="348"/>
        <end position="362"/>
    </location>
</feature>
<feature type="region of interest" description="Disordered" evidence="1">
    <location>
        <begin position="1"/>
        <end position="75"/>
    </location>
</feature>
<dbReference type="EMBL" id="HBIV01020016">
    <property type="protein sequence ID" value="CAE0662871.1"/>
    <property type="molecule type" value="Transcribed_RNA"/>
</dbReference>